<gene>
    <name evidence="1" type="ORF">OH76DRAFT_216504</name>
</gene>
<reference evidence="1 2" key="1">
    <citation type="journal article" date="2018" name="Biotechnol. Biofuels">
        <title>Integrative visual omics of the white-rot fungus Polyporus brumalis exposes the biotechnological potential of its oxidative enzymes for delignifying raw plant biomass.</title>
        <authorList>
            <person name="Miyauchi S."/>
            <person name="Rancon A."/>
            <person name="Drula E."/>
            <person name="Hage H."/>
            <person name="Chaduli D."/>
            <person name="Favel A."/>
            <person name="Grisel S."/>
            <person name="Henrissat B."/>
            <person name="Herpoel-Gimbert I."/>
            <person name="Ruiz-Duenas F.J."/>
            <person name="Chevret D."/>
            <person name="Hainaut M."/>
            <person name="Lin J."/>
            <person name="Wang M."/>
            <person name="Pangilinan J."/>
            <person name="Lipzen A."/>
            <person name="Lesage-Meessen L."/>
            <person name="Navarro D."/>
            <person name="Riley R."/>
            <person name="Grigoriev I.V."/>
            <person name="Zhou S."/>
            <person name="Raouche S."/>
            <person name="Rosso M.N."/>
        </authorList>
    </citation>
    <scope>NUCLEOTIDE SEQUENCE [LARGE SCALE GENOMIC DNA]</scope>
    <source>
        <strain evidence="1 2">BRFM 1820</strain>
    </source>
</reference>
<dbReference type="InterPro" id="IPR011009">
    <property type="entry name" value="Kinase-like_dom_sf"/>
</dbReference>
<dbReference type="Proteomes" id="UP000256964">
    <property type="component" value="Unassembled WGS sequence"/>
</dbReference>
<dbReference type="AlphaFoldDB" id="A0A371CMC2"/>
<protein>
    <recommendedName>
        <fullName evidence="3">Protein kinase domain-containing protein</fullName>
    </recommendedName>
</protein>
<keyword evidence="2" id="KW-1185">Reference proteome</keyword>
<accession>A0A371CMC2</accession>
<evidence type="ECO:0008006" key="3">
    <source>
        <dbReference type="Google" id="ProtNLM"/>
    </source>
</evidence>
<dbReference type="STRING" id="139420.A0A371CMC2"/>
<dbReference type="SUPFAM" id="SSF56112">
    <property type="entry name" value="Protein kinase-like (PK-like)"/>
    <property type="match status" value="1"/>
</dbReference>
<name>A0A371CMC2_9APHY</name>
<proteinExistence type="predicted"/>
<evidence type="ECO:0000313" key="1">
    <source>
        <dbReference type="EMBL" id="RDX41428.1"/>
    </source>
</evidence>
<evidence type="ECO:0000313" key="2">
    <source>
        <dbReference type="Proteomes" id="UP000256964"/>
    </source>
</evidence>
<sequence>MRDVSRLHISDERGREPETRYIVHELLSSTFRKLLGGHPSNTQSDNRLVWTYGRKEHPVGSAPLAIVEEKAKLGFGGDGAVQGSFAYAQHWTDPSQKAILDACSCPSFVIALAGPHVVICGALLTSSVVVHRLTDYLWLGQDKNNDDAHTISIARVFYALGRALARLQSFYAGLTPPTTPGDELSLSRFFPLATEYKAGERTVKFKYLTYLTDTAEACRAFRAVTVECEDAQQPREIVVKFVERYGEAAHRLLAAHGLAPELLYYGDIWLSGPEREGCGQRKMVVMEYVKGKAAWVADRDDKRGVRGAVERAVGLLNDAGMVHGDVRLPNIVIADAAEGVDMENRVRWWISTGRGWRGWCGTRLGCRRWLGGQMACRTMRSLRLPMMTRWCAGCPGHVIECEADVLSASPSCIHFSWLLGGRTPAGWLHPLVGVVAILSAICAPITI</sequence>
<dbReference type="OrthoDB" id="3261131at2759"/>
<organism evidence="1 2">
    <name type="scientific">Lentinus brumalis</name>
    <dbReference type="NCBI Taxonomy" id="2498619"/>
    <lineage>
        <taxon>Eukaryota</taxon>
        <taxon>Fungi</taxon>
        <taxon>Dikarya</taxon>
        <taxon>Basidiomycota</taxon>
        <taxon>Agaricomycotina</taxon>
        <taxon>Agaricomycetes</taxon>
        <taxon>Polyporales</taxon>
        <taxon>Polyporaceae</taxon>
        <taxon>Lentinus</taxon>
    </lineage>
</organism>
<dbReference type="EMBL" id="KZ857512">
    <property type="protein sequence ID" value="RDX41428.1"/>
    <property type="molecule type" value="Genomic_DNA"/>
</dbReference>